<feature type="region of interest" description="Disordered" evidence="1">
    <location>
        <begin position="1"/>
        <end position="32"/>
    </location>
</feature>
<dbReference type="EMBL" id="CAMPGE010021308">
    <property type="protein sequence ID" value="CAI2379461.1"/>
    <property type="molecule type" value="Genomic_DNA"/>
</dbReference>
<accession>A0AAD2D4C3</accession>
<evidence type="ECO:0000256" key="1">
    <source>
        <dbReference type="SAM" id="MobiDB-lite"/>
    </source>
</evidence>
<evidence type="ECO:0000313" key="3">
    <source>
        <dbReference type="Proteomes" id="UP001295684"/>
    </source>
</evidence>
<feature type="compositionally biased region" description="Basic and acidic residues" evidence="1">
    <location>
        <begin position="435"/>
        <end position="455"/>
    </location>
</feature>
<feature type="region of interest" description="Disordered" evidence="1">
    <location>
        <begin position="123"/>
        <end position="150"/>
    </location>
</feature>
<proteinExistence type="predicted"/>
<dbReference type="AlphaFoldDB" id="A0AAD2D4C3"/>
<feature type="region of interest" description="Disordered" evidence="1">
    <location>
        <begin position="319"/>
        <end position="480"/>
    </location>
</feature>
<keyword evidence="3" id="KW-1185">Reference proteome</keyword>
<feature type="compositionally biased region" description="Acidic residues" evidence="1">
    <location>
        <begin position="62"/>
        <end position="73"/>
    </location>
</feature>
<comment type="caution">
    <text evidence="2">The sequence shown here is derived from an EMBL/GenBank/DDBJ whole genome shotgun (WGS) entry which is preliminary data.</text>
</comment>
<evidence type="ECO:0000313" key="2">
    <source>
        <dbReference type="EMBL" id="CAI2379461.1"/>
    </source>
</evidence>
<gene>
    <name evidence="2" type="ORF">ECRASSUSDP1_LOCUS20871</name>
</gene>
<organism evidence="2 3">
    <name type="scientific">Euplotes crassus</name>
    <dbReference type="NCBI Taxonomy" id="5936"/>
    <lineage>
        <taxon>Eukaryota</taxon>
        <taxon>Sar</taxon>
        <taxon>Alveolata</taxon>
        <taxon>Ciliophora</taxon>
        <taxon>Intramacronucleata</taxon>
        <taxon>Spirotrichea</taxon>
        <taxon>Hypotrichia</taxon>
        <taxon>Euplotida</taxon>
        <taxon>Euplotidae</taxon>
        <taxon>Moneuplotes</taxon>
    </lineage>
</organism>
<feature type="compositionally biased region" description="Polar residues" evidence="1">
    <location>
        <begin position="138"/>
        <end position="148"/>
    </location>
</feature>
<sequence>MLDDQQDPIDGLDKQTVSIENQLAEPDKARARSGSLFDEIFRSFKNVAPEDLPFEESKESSEEALPEDQELGDQIDRVMNKTSKLDQEFRMLEQHLNSNDASNFEQEMREILREYNIKLKEIKRKNSQESIGPESESARSGTPNSSALRKQITDVYLQKLYRKMDEIQPGFSSGNARNIKKLLKYVDEDVDKIIPKVLEQSQISRERSPEEDVRESSSQRQLIMKILEESQHKLKDKDFWTRQAESIDGLPDPAQTEDGKHQEAVENFLKKRFDHKSYQEYMDKSDDIDEKRKYPTSVKNMKRMRRLFTISNKSEAFIKAASRKQSENRISKKNPRPRIHTENMHERRRNAPKDEQTVNLAQDNESSSHIDRSQHKPSTRQNPHKDTPASKTASKAPEEILSLLEDLSSKHSNLVNHFTSSKRSTAKDQPGPISKPEDPPEQIKEPQEEQPKPSEEPPISQKASKNPKSSKRRECKNSGEFNFVIGDTKASPQKLTSADRKKLFKLSSSSPSGRGFRFSTNLLDSSQISSEARRHPEERRVKAKVTRLEAKDKLERSRRFALAVSKQPAKATGKHLASSKVDKKYKRYVIKNLEKNVIDDVDMNFIFSTGLKLKDGLIDPDKAQAIMENGEMEAIVDAIPTPRVHKSPEKYLFNDPNERKQQIKNLAKIKKEITQNYEKKISEAQKAYLNGPRVTSKLKARPNQCKQRVILDPTNRNADTACYNTRMTVNRFRQSPKRKMSIKAKVFSRITKYEPAFRSNSYLIRHPRIKERETRKHTLNSFVVPYYDTKNNESNVKSCSHT</sequence>
<feature type="compositionally biased region" description="Basic and acidic residues" evidence="1">
    <location>
        <begin position="339"/>
        <end position="356"/>
    </location>
</feature>
<protein>
    <submittedName>
        <fullName evidence="2">Uncharacterized protein</fullName>
    </submittedName>
</protein>
<feature type="region of interest" description="Disordered" evidence="1">
    <location>
        <begin position="48"/>
        <end position="73"/>
    </location>
</feature>
<dbReference type="Proteomes" id="UP001295684">
    <property type="component" value="Unassembled WGS sequence"/>
</dbReference>
<feature type="compositionally biased region" description="Basic and acidic residues" evidence="1">
    <location>
        <begin position="204"/>
        <end position="217"/>
    </location>
</feature>
<reference evidence="2" key="1">
    <citation type="submission" date="2023-07" db="EMBL/GenBank/DDBJ databases">
        <authorList>
            <consortium name="AG Swart"/>
            <person name="Singh M."/>
            <person name="Singh A."/>
            <person name="Seah K."/>
            <person name="Emmerich C."/>
        </authorList>
    </citation>
    <scope>NUCLEOTIDE SEQUENCE</scope>
    <source>
        <strain evidence="2">DP1</strain>
    </source>
</reference>
<feature type="region of interest" description="Disordered" evidence="1">
    <location>
        <begin position="200"/>
        <end position="219"/>
    </location>
</feature>
<name>A0AAD2D4C3_EUPCR</name>
<feature type="compositionally biased region" description="Polar residues" evidence="1">
    <location>
        <begin position="410"/>
        <end position="423"/>
    </location>
</feature>